<keyword evidence="2" id="KW-1185">Reference proteome</keyword>
<proteinExistence type="predicted"/>
<dbReference type="Proteomes" id="UP000604046">
    <property type="component" value="Unassembled WGS sequence"/>
</dbReference>
<comment type="caution">
    <text evidence="1">The sequence shown here is derived from an EMBL/GenBank/DDBJ whole genome shotgun (WGS) entry which is preliminary data.</text>
</comment>
<accession>A0A812MN81</accession>
<dbReference type="AlphaFoldDB" id="A0A812MN81"/>
<evidence type="ECO:0000313" key="1">
    <source>
        <dbReference type="EMBL" id="CAE7274728.1"/>
    </source>
</evidence>
<dbReference type="EMBL" id="CAJNDS010001724">
    <property type="protein sequence ID" value="CAE7274728.1"/>
    <property type="molecule type" value="Genomic_DNA"/>
</dbReference>
<sequence length="121" mass="13580">MVGGPKPVTVHSRAGINLQGLGYEPSWCSIPFDGYDGMTQLQFQESNAPYVRHGGEVPSYVPPGWRKVESKKPGKHFYVHMASGTITHVPVDIYDPKARQWVDVDASKRDKKVERDKKATR</sequence>
<evidence type="ECO:0000313" key="2">
    <source>
        <dbReference type="Proteomes" id="UP000604046"/>
    </source>
</evidence>
<protein>
    <submittedName>
        <fullName evidence="1">Mcat protein</fullName>
    </submittedName>
</protein>
<gene>
    <name evidence="1" type="primary">Mcat</name>
    <name evidence="1" type="ORF">SNAT2548_LOCUS14575</name>
</gene>
<organism evidence="1 2">
    <name type="scientific">Symbiodinium natans</name>
    <dbReference type="NCBI Taxonomy" id="878477"/>
    <lineage>
        <taxon>Eukaryota</taxon>
        <taxon>Sar</taxon>
        <taxon>Alveolata</taxon>
        <taxon>Dinophyceae</taxon>
        <taxon>Suessiales</taxon>
        <taxon>Symbiodiniaceae</taxon>
        <taxon>Symbiodinium</taxon>
    </lineage>
</organism>
<reference evidence="1" key="1">
    <citation type="submission" date="2021-02" db="EMBL/GenBank/DDBJ databases">
        <authorList>
            <person name="Dougan E. K."/>
            <person name="Rhodes N."/>
            <person name="Thang M."/>
            <person name="Chan C."/>
        </authorList>
    </citation>
    <scope>NUCLEOTIDE SEQUENCE</scope>
</reference>
<name>A0A812MN81_9DINO</name>